<evidence type="ECO:0000313" key="1">
    <source>
        <dbReference type="EMBL" id="KAK9944721.1"/>
    </source>
</evidence>
<comment type="caution">
    <text evidence="1">The sequence shown here is derived from an EMBL/GenBank/DDBJ whole genome shotgun (WGS) entry which is preliminary data.</text>
</comment>
<accession>A0AAW1Y7I2</accession>
<name>A0AAW1Y7I2_RUBAR</name>
<reference evidence="1 2" key="1">
    <citation type="journal article" date="2023" name="G3 (Bethesda)">
        <title>A chromosome-length genome assembly and annotation of blackberry (Rubus argutus, cv. 'Hillquist').</title>
        <authorList>
            <person name="Bruna T."/>
            <person name="Aryal R."/>
            <person name="Dudchenko O."/>
            <person name="Sargent D.J."/>
            <person name="Mead D."/>
            <person name="Buti M."/>
            <person name="Cavallini A."/>
            <person name="Hytonen T."/>
            <person name="Andres J."/>
            <person name="Pham M."/>
            <person name="Weisz D."/>
            <person name="Mascagni F."/>
            <person name="Usai G."/>
            <person name="Natali L."/>
            <person name="Bassil N."/>
            <person name="Fernandez G.E."/>
            <person name="Lomsadze A."/>
            <person name="Armour M."/>
            <person name="Olukolu B."/>
            <person name="Poorten T."/>
            <person name="Britton C."/>
            <person name="Davik J."/>
            <person name="Ashrafi H."/>
            <person name="Aiden E.L."/>
            <person name="Borodovsky M."/>
            <person name="Worthington M."/>
        </authorList>
    </citation>
    <scope>NUCLEOTIDE SEQUENCE [LARGE SCALE GENOMIC DNA]</scope>
    <source>
        <strain evidence="1">PI 553951</strain>
    </source>
</reference>
<dbReference type="EMBL" id="JBEDUW010000002">
    <property type="protein sequence ID" value="KAK9944721.1"/>
    <property type="molecule type" value="Genomic_DNA"/>
</dbReference>
<gene>
    <name evidence="1" type="ORF">M0R45_010276</name>
</gene>
<proteinExistence type="predicted"/>
<evidence type="ECO:0000313" key="2">
    <source>
        <dbReference type="Proteomes" id="UP001457282"/>
    </source>
</evidence>
<keyword evidence="2" id="KW-1185">Reference proteome</keyword>
<dbReference type="AlphaFoldDB" id="A0AAW1Y7I2"/>
<sequence>MAFFLLKLIFFALSFMSNLISRLIFSATAHLVVLVIHGFRAPGQATHGSLQQLSELIKSCFEYMLELIMDAISALISTLFDYLKEGVTGSASVATSAIGGLIEKTKNSLDGLTDFPEVFEGVSEMVSEMVMDLWNNCKDALGYITENA</sequence>
<dbReference type="Proteomes" id="UP001457282">
    <property type="component" value="Unassembled WGS sequence"/>
</dbReference>
<protein>
    <submittedName>
        <fullName evidence="1">Uncharacterized protein</fullName>
    </submittedName>
</protein>
<organism evidence="1 2">
    <name type="scientific">Rubus argutus</name>
    <name type="common">Southern blackberry</name>
    <dbReference type="NCBI Taxonomy" id="59490"/>
    <lineage>
        <taxon>Eukaryota</taxon>
        <taxon>Viridiplantae</taxon>
        <taxon>Streptophyta</taxon>
        <taxon>Embryophyta</taxon>
        <taxon>Tracheophyta</taxon>
        <taxon>Spermatophyta</taxon>
        <taxon>Magnoliopsida</taxon>
        <taxon>eudicotyledons</taxon>
        <taxon>Gunneridae</taxon>
        <taxon>Pentapetalae</taxon>
        <taxon>rosids</taxon>
        <taxon>fabids</taxon>
        <taxon>Rosales</taxon>
        <taxon>Rosaceae</taxon>
        <taxon>Rosoideae</taxon>
        <taxon>Rosoideae incertae sedis</taxon>
        <taxon>Rubus</taxon>
    </lineage>
</organism>